<dbReference type="InterPro" id="IPR050121">
    <property type="entry name" value="Cytochrome_P450_monoxygenase"/>
</dbReference>
<dbReference type="GO" id="GO:0020037">
    <property type="term" value="F:heme binding"/>
    <property type="evidence" value="ECO:0007669"/>
    <property type="project" value="InterPro"/>
</dbReference>
<gene>
    <name evidence="3" type="ORF">B5807_08323</name>
</gene>
<dbReference type="InterPro" id="IPR036396">
    <property type="entry name" value="Cyt_P450_sf"/>
</dbReference>
<keyword evidence="4" id="KW-1185">Reference proteome</keyword>
<evidence type="ECO:0008006" key="5">
    <source>
        <dbReference type="Google" id="ProtNLM"/>
    </source>
</evidence>
<dbReference type="InParanoid" id="A0A1Y2LQX6"/>
<dbReference type="PRINTS" id="PR00385">
    <property type="entry name" value="P450"/>
</dbReference>
<dbReference type="EMBL" id="KZ107852">
    <property type="protein sequence ID" value="OSS45979.1"/>
    <property type="molecule type" value="Genomic_DNA"/>
</dbReference>
<feature type="chain" id="PRO_5012033773" description="Cytochrome P450" evidence="2">
    <location>
        <begin position="22"/>
        <end position="572"/>
    </location>
</feature>
<organism evidence="3 4">
    <name type="scientific">Epicoccum nigrum</name>
    <name type="common">Soil fungus</name>
    <name type="synonym">Epicoccum purpurascens</name>
    <dbReference type="NCBI Taxonomy" id="105696"/>
    <lineage>
        <taxon>Eukaryota</taxon>
        <taxon>Fungi</taxon>
        <taxon>Dikarya</taxon>
        <taxon>Ascomycota</taxon>
        <taxon>Pezizomycotina</taxon>
        <taxon>Dothideomycetes</taxon>
        <taxon>Pleosporomycetidae</taxon>
        <taxon>Pleosporales</taxon>
        <taxon>Pleosporineae</taxon>
        <taxon>Didymellaceae</taxon>
        <taxon>Epicoccum</taxon>
    </lineage>
</organism>
<dbReference type="PANTHER" id="PTHR24305">
    <property type="entry name" value="CYTOCHROME P450"/>
    <property type="match status" value="1"/>
</dbReference>
<dbReference type="OMA" id="PCFNERA"/>
<dbReference type="GO" id="GO:0016705">
    <property type="term" value="F:oxidoreductase activity, acting on paired donors, with incorporation or reduction of molecular oxygen"/>
    <property type="evidence" value="ECO:0007669"/>
    <property type="project" value="InterPro"/>
</dbReference>
<evidence type="ECO:0000256" key="1">
    <source>
        <dbReference type="ARBA" id="ARBA00010617"/>
    </source>
</evidence>
<evidence type="ECO:0000313" key="3">
    <source>
        <dbReference type="EMBL" id="OSS45979.1"/>
    </source>
</evidence>
<dbReference type="SUPFAM" id="SSF48264">
    <property type="entry name" value="Cytochrome P450"/>
    <property type="match status" value="1"/>
</dbReference>
<dbReference type="AlphaFoldDB" id="A0A1Y2LQX6"/>
<dbReference type="GO" id="GO:0005506">
    <property type="term" value="F:iron ion binding"/>
    <property type="evidence" value="ECO:0007669"/>
    <property type="project" value="InterPro"/>
</dbReference>
<feature type="signal peptide" evidence="2">
    <location>
        <begin position="1"/>
        <end position="21"/>
    </location>
</feature>
<dbReference type="STRING" id="105696.A0A1Y2LQX6"/>
<evidence type="ECO:0000256" key="2">
    <source>
        <dbReference type="SAM" id="SignalP"/>
    </source>
</evidence>
<dbReference type="Pfam" id="PF00067">
    <property type="entry name" value="p450"/>
    <property type="match status" value="1"/>
</dbReference>
<protein>
    <recommendedName>
        <fullName evidence="5">Cytochrome P450</fullName>
    </recommendedName>
</protein>
<dbReference type="Gene3D" id="1.10.630.10">
    <property type="entry name" value="Cytochrome P450"/>
    <property type="match status" value="1"/>
</dbReference>
<dbReference type="InterPro" id="IPR001128">
    <property type="entry name" value="Cyt_P450"/>
</dbReference>
<keyword evidence="2" id="KW-0732">Signal</keyword>
<dbReference type="GO" id="GO:0004497">
    <property type="term" value="F:monooxygenase activity"/>
    <property type="evidence" value="ECO:0007669"/>
    <property type="project" value="InterPro"/>
</dbReference>
<comment type="similarity">
    <text evidence="1">Belongs to the cytochrome P450 family.</text>
</comment>
<evidence type="ECO:0000313" key="4">
    <source>
        <dbReference type="Proteomes" id="UP000193240"/>
    </source>
</evidence>
<sequence>MLTALLLTSLALLTSIRLTKWVRNYISARSLDLPVVLVPVSFNEPLWMLFRPLFAWVPRLPLNLGAWYLYTTMGWPTEDGARSVRLYGENFVLCSPADNILVTSEPAVVDKVWTEPRDLWRMLESQSQLFTFFGQNVTSTAGAEWKRHRKVTVQAFGERTMSQVWGEARRQTRALKATLPEREQALSLGGVRSSFDVLAMQVLGRVLFGQEKTSGLDQVPAGHTMSLMESMGFIMQHVLLTVVFNSLRAPDLLLPGVLRKLKTSVKELRLYMEELVAHVQADKPSFSVDNARARPTSLLQAMVHANEAEKHTDMTIDSKERQRSHLTSSELYGNIFVFQLGGFETTASTLTFALPFLALHPDIQSWIFDEISQNTTKQAGDDDKDYTTTYPHLPRTLALMHETLRLASPSPLFLKTPLVPTPINVTTPSGLRRITIAPGTLVGMNQYAAHLSPRWGADAESFDPRRFIRVDQATGREKLEVPKLGADNKGPVYAPWMVGPRACPARKFSQVEFCAIMVELLAEWRVELLKGDGESEGQARERVGKVLREEKYFNIGAHLKRPEAAGVRLVRR</sequence>
<reference evidence="3 4" key="1">
    <citation type="journal article" date="2017" name="Genome Announc.">
        <title>Genome sequence of the saprophytic ascomycete Epicoccum nigrum ICMP 19927 strain isolated from New Zealand.</title>
        <authorList>
            <person name="Fokin M."/>
            <person name="Fleetwood D."/>
            <person name="Weir B.S."/>
            <person name="Villas-Boas S.G."/>
        </authorList>
    </citation>
    <scope>NUCLEOTIDE SEQUENCE [LARGE SCALE GENOMIC DNA]</scope>
    <source>
        <strain evidence="3 4">ICMP 19927</strain>
    </source>
</reference>
<dbReference type="Proteomes" id="UP000193240">
    <property type="component" value="Unassembled WGS sequence"/>
</dbReference>
<proteinExistence type="inferred from homology"/>
<name>A0A1Y2LQX6_EPING</name>
<accession>A0A1Y2LQX6</accession>
<dbReference type="PANTHER" id="PTHR24305:SF166">
    <property type="entry name" value="CYTOCHROME P450 12A4, MITOCHONDRIAL-RELATED"/>
    <property type="match status" value="1"/>
</dbReference>